<organism evidence="1 2">
    <name type="scientific">Penicillium solitum</name>
    <dbReference type="NCBI Taxonomy" id="60172"/>
    <lineage>
        <taxon>Eukaryota</taxon>
        <taxon>Fungi</taxon>
        <taxon>Dikarya</taxon>
        <taxon>Ascomycota</taxon>
        <taxon>Pezizomycotina</taxon>
        <taxon>Eurotiomycetes</taxon>
        <taxon>Eurotiomycetidae</taxon>
        <taxon>Eurotiales</taxon>
        <taxon>Aspergillaceae</taxon>
        <taxon>Penicillium</taxon>
    </lineage>
</organism>
<proteinExistence type="predicted"/>
<protein>
    <submittedName>
        <fullName evidence="1">Uncharacterized protein</fullName>
    </submittedName>
</protein>
<name>A0A1V6QBU8_9EURO</name>
<evidence type="ECO:0000313" key="1">
    <source>
        <dbReference type="EMBL" id="OQD86482.1"/>
    </source>
</evidence>
<dbReference type="Proteomes" id="UP000191612">
    <property type="component" value="Unassembled WGS sequence"/>
</dbReference>
<reference evidence="2" key="1">
    <citation type="journal article" date="2017" name="Nat. Microbiol.">
        <title>Global analysis of biosynthetic gene clusters reveals vast potential of secondary metabolite production in Penicillium species.</title>
        <authorList>
            <person name="Nielsen J.C."/>
            <person name="Grijseels S."/>
            <person name="Prigent S."/>
            <person name="Ji B."/>
            <person name="Dainat J."/>
            <person name="Nielsen K.F."/>
            <person name="Frisvad J.C."/>
            <person name="Workman M."/>
            <person name="Nielsen J."/>
        </authorList>
    </citation>
    <scope>NUCLEOTIDE SEQUENCE [LARGE SCALE GENOMIC DNA]</scope>
    <source>
        <strain evidence="2">IBT 29525</strain>
    </source>
</reference>
<sequence>MRSSVLLPQFFLPPSAITLGRFVINIDEPHRDYLDPGPGKNFRIIEKIATQYDGADSLRAQRKFGSELTAFLSSAVSSRTNTSIHIKTKQVKTYYLDNNGQWFRDSVKSEDVRRWIERTIDEGEDIHVVVGYHTVLDARIAEHSREQKVLDGSLAIPISSALLASGVVVPFGELADPRLAGSSGRAEDLQRQFVAQGEQIIAVQYRKVRFRFLSSKSVDNATLAKEARWERYDRPRYFQSDMEDMIEVALDDDLSLEGDRDNSSNSTLRVVLVLGRTVQVKKLVL</sequence>
<evidence type="ECO:0000313" key="2">
    <source>
        <dbReference type="Proteomes" id="UP000191612"/>
    </source>
</evidence>
<accession>A0A1V6QBU8</accession>
<dbReference type="EMBL" id="MDYO01000086">
    <property type="protein sequence ID" value="OQD86482.1"/>
    <property type="molecule type" value="Genomic_DNA"/>
</dbReference>
<dbReference type="AlphaFoldDB" id="A0A1V6QBU8"/>
<keyword evidence="2" id="KW-1185">Reference proteome</keyword>
<gene>
    <name evidence="1" type="ORF">PENSOL_c086G09768</name>
</gene>
<comment type="caution">
    <text evidence="1">The sequence shown here is derived from an EMBL/GenBank/DDBJ whole genome shotgun (WGS) entry which is preliminary data.</text>
</comment>